<organism evidence="4 5">
    <name type="scientific">Dorea acetigenes</name>
    <dbReference type="NCBI Taxonomy" id="2981787"/>
    <lineage>
        <taxon>Bacteria</taxon>
        <taxon>Bacillati</taxon>
        <taxon>Bacillota</taxon>
        <taxon>Clostridia</taxon>
        <taxon>Lachnospirales</taxon>
        <taxon>Lachnospiraceae</taxon>
        <taxon>Dorea</taxon>
    </lineage>
</organism>
<feature type="domain" description="MoaB/Mog" evidence="3">
    <location>
        <begin position="4"/>
        <end position="148"/>
    </location>
</feature>
<dbReference type="SMART" id="SM00852">
    <property type="entry name" value="MoCF_biosynth"/>
    <property type="match status" value="1"/>
</dbReference>
<dbReference type="Gene3D" id="3.40.980.10">
    <property type="entry name" value="MoaB/Mog-like domain"/>
    <property type="match status" value="1"/>
</dbReference>
<keyword evidence="5" id="KW-1185">Reference proteome</keyword>
<dbReference type="PANTHER" id="PTHR43764:SF1">
    <property type="entry name" value="MOLYBDOPTERIN MOLYBDOTRANSFERASE"/>
    <property type="match status" value="1"/>
</dbReference>
<name>A0ABT2RMT2_9FIRM</name>
<accession>A0ABT2RMT2</accession>
<evidence type="ECO:0000313" key="4">
    <source>
        <dbReference type="EMBL" id="MCU6686733.1"/>
    </source>
</evidence>
<dbReference type="InterPro" id="IPR036425">
    <property type="entry name" value="MoaB/Mog-like_dom_sf"/>
</dbReference>
<comment type="caution">
    <text evidence="4">The sequence shown here is derived from an EMBL/GenBank/DDBJ whole genome shotgun (WGS) entry which is preliminary data.</text>
</comment>
<keyword evidence="2" id="KW-0501">Molybdenum cofactor biosynthesis</keyword>
<sequence length="157" mass="16851">MKVAIITANTAVYKGNEEDASGKVMKHMLEKEGHEVVFAKALPGDRKVLATVMQRMADAHLTDLILTTGGAGCAMGDCTPEATIEIADRLVPGIPEAMRAHMMQLTKRAMLNRCAAGIRGDVLIVNLPGKAGAVKECVNYLLPELVHTVEVLKDESK</sequence>
<gene>
    <name evidence="4" type="ORF">OCV99_09285</name>
</gene>
<dbReference type="PANTHER" id="PTHR43764">
    <property type="entry name" value="MOLYBDENUM COFACTOR BIOSYNTHESIS"/>
    <property type="match status" value="1"/>
</dbReference>
<evidence type="ECO:0000256" key="2">
    <source>
        <dbReference type="ARBA" id="ARBA00023150"/>
    </source>
</evidence>
<comment type="pathway">
    <text evidence="1">Cofactor biosynthesis; molybdopterin biosynthesis.</text>
</comment>
<evidence type="ECO:0000256" key="1">
    <source>
        <dbReference type="ARBA" id="ARBA00005046"/>
    </source>
</evidence>
<dbReference type="RefSeq" id="WP_158369998.1">
    <property type="nucleotide sequence ID" value="NZ_JAOQJU010000009.1"/>
</dbReference>
<protein>
    <submittedName>
        <fullName evidence="4">MogA/MoaB family molybdenum cofactor biosynthesis protein</fullName>
    </submittedName>
</protein>
<dbReference type="EMBL" id="JAOQJU010000009">
    <property type="protein sequence ID" value="MCU6686733.1"/>
    <property type="molecule type" value="Genomic_DNA"/>
</dbReference>
<evidence type="ECO:0000313" key="5">
    <source>
        <dbReference type="Proteomes" id="UP001652431"/>
    </source>
</evidence>
<dbReference type="Proteomes" id="UP001652431">
    <property type="component" value="Unassembled WGS sequence"/>
</dbReference>
<dbReference type="NCBIfam" id="TIGR00177">
    <property type="entry name" value="molyb_syn"/>
    <property type="match status" value="1"/>
</dbReference>
<dbReference type="CDD" id="cd00886">
    <property type="entry name" value="MogA_MoaB"/>
    <property type="match status" value="1"/>
</dbReference>
<dbReference type="Pfam" id="PF00994">
    <property type="entry name" value="MoCF_biosynth"/>
    <property type="match status" value="1"/>
</dbReference>
<dbReference type="InterPro" id="IPR051920">
    <property type="entry name" value="MPT_Adenylyltrnsfr/MoaC-Rel"/>
</dbReference>
<evidence type="ECO:0000259" key="3">
    <source>
        <dbReference type="SMART" id="SM00852"/>
    </source>
</evidence>
<dbReference type="InterPro" id="IPR001453">
    <property type="entry name" value="MoaB/Mog_dom"/>
</dbReference>
<dbReference type="SUPFAM" id="SSF53218">
    <property type="entry name" value="Molybdenum cofactor biosynthesis proteins"/>
    <property type="match status" value="1"/>
</dbReference>
<reference evidence="4 5" key="1">
    <citation type="journal article" date="2021" name="ISME Commun">
        <title>Automated analysis of genomic sequences facilitates high-throughput and comprehensive description of bacteria.</title>
        <authorList>
            <person name="Hitch T.C.A."/>
        </authorList>
    </citation>
    <scope>NUCLEOTIDE SEQUENCE [LARGE SCALE GENOMIC DNA]</scope>
    <source>
        <strain evidence="4 5">Sanger_03</strain>
    </source>
</reference>
<proteinExistence type="predicted"/>